<protein>
    <submittedName>
        <fullName evidence="1">Uncharacterized protein</fullName>
    </submittedName>
</protein>
<name>A0A8S5MC57_9CAUD</name>
<organism evidence="1">
    <name type="scientific">Siphoviridae sp. ctDyb2</name>
    <dbReference type="NCBI Taxonomy" id="2826201"/>
    <lineage>
        <taxon>Viruses</taxon>
        <taxon>Duplodnaviria</taxon>
        <taxon>Heunggongvirae</taxon>
        <taxon>Uroviricota</taxon>
        <taxon>Caudoviricetes</taxon>
    </lineage>
</organism>
<proteinExistence type="predicted"/>
<accession>A0A8S5MC57</accession>
<evidence type="ECO:0000313" key="1">
    <source>
        <dbReference type="EMBL" id="DAD79929.1"/>
    </source>
</evidence>
<dbReference type="EMBL" id="BK014875">
    <property type="protein sequence ID" value="DAD79929.1"/>
    <property type="molecule type" value="Genomic_DNA"/>
</dbReference>
<reference evidence="1" key="1">
    <citation type="journal article" date="2021" name="Proc. Natl. Acad. Sci. U.S.A.">
        <title>A Catalog of Tens of Thousands of Viruses from Human Metagenomes Reveals Hidden Associations with Chronic Diseases.</title>
        <authorList>
            <person name="Tisza M.J."/>
            <person name="Buck C.B."/>
        </authorList>
    </citation>
    <scope>NUCLEOTIDE SEQUENCE</scope>
    <source>
        <strain evidence="1">CtDyb2</strain>
    </source>
</reference>
<sequence>MKKRTRIVRNHPAYDPQRGCWVRVLAIQRKGLLEVATLNGGLLPPYLVEADQVELWHPEADVNEVRLEALIWIPVGSRITVGDTDYTRVIRGWLEQEYDELAEYEYSRFLPDPGVEDKALGRWQLDCNNHAGTPYFLELPK</sequence>